<keyword evidence="3" id="KW-1185">Reference proteome</keyword>
<feature type="compositionally biased region" description="Acidic residues" evidence="1">
    <location>
        <begin position="12"/>
        <end position="24"/>
    </location>
</feature>
<evidence type="ECO:0000256" key="1">
    <source>
        <dbReference type="SAM" id="MobiDB-lite"/>
    </source>
</evidence>
<dbReference type="Proteomes" id="UP001174934">
    <property type="component" value="Unassembled WGS sequence"/>
</dbReference>
<evidence type="ECO:0000313" key="2">
    <source>
        <dbReference type="EMBL" id="KAK0636098.1"/>
    </source>
</evidence>
<dbReference type="EMBL" id="JAULSR010000001">
    <property type="protein sequence ID" value="KAK0636098.1"/>
    <property type="molecule type" value="Genomic_DNA"/>
</dbReference>
<feature type="region of interest" description="Disordered" evidence="1">
    <location>
        <begin position="12"/>
        <end position="33"/>
    </location>
</feature>
<comment type="caution">
    <text evidence="2">The sequence shown here is derived from an EMBL/GenBank/DDBJ whole genome shotgun (WGS) entry which is preliminary data.</text>
</comment>
<name>A0AA40CFZ5_9PEZI</name>
<accession>A0AA40CFZ5</accession>
<protein>
    <submittedName>
        <fullName evidence="2">Uncharacterized protein</fullName>
    </submittedName>
</protein>
<reference evidence="2" key="1">
    <citation type="submission" date="2023-06" db="EMBL/GenBank/DDBJ databases">
        <title>Genome-scale phylogeny and comparative genomics of the fungal order Sordariales.</title>
        <authorList>
            <consortium name="Lawrence Berkeley National Laboratory"/>
            <person name="Hensen N."/>
            <person name="Bonometti L."/>
            <person name="Westerberg I."/>
            <person name="Brannstrom I.O."/>
            <person name="Guillou S."/>
            <person name="Cros-Aarteil S."/>
            <person name="Calhoun S."/>
            <person name="Haridas S."/>
            <person name="Kuo A."/>
            <person name="Mondo S."/>
            <person name="Pangilinan J."/>
            <person name="Riley R."/>
            <person name="LaButti K."/>
            <person name="Andreopoulos B."/>
            <person name="Lipzen A."/>
            <person name="Chen C."/>
            <person name="Yanf M."/>
            <person name="Daum C."/>
            <person name="Ng V."/>
            <person name="Clum A."/>
            <person name="Steindorff A."/>
            <person name="Ohm R."/>
            <person name="Martin F."/>
            <person name="Silar P."/>
            <person name="Natvig D."/>
            <person name="Lalanne C."/>
            <person name="Gautier V."/>
            <person name="Ament-velasquez S.L."/>
            <person name="Kruys A."/>
            <person name="Hutchinson M.I."/>
            <person name="Powell A.J."/>
            <person name="Barry K."/>
            <person name="Miller A.N."/>
            <person name="Grigoriev I.V."/>
            <person name="Debuchy R."/>
            <person name="Gladieux P."/>
            <person name="Thoren M.H."/>
            <person name="Johannesson H."/>
        </authorList>
    </citation>
    <scope>NUCLEOTIDE SEQUENCE</scope>
    <source>
        <strain evidence="2">SMH3391-2</strain>
    </source>
</reference>
<organism evidence="2 3">
    <name type="scientific">Bombardia bombarda</name>
    <dbReference type="NCBI Taxonomy" id="252184"/>
    <lineage>
        <taxon>Eukaryota</taxon>
        <taxon>Fungi</taxon>
        <taxon>Dikarya</taxon>
        <taxon>Ascomycota</taxon>
        <taxon>Pezizomycotina</taxon>
        <taxon>Sordariomycetes</taxon>
        <taxon>Sordariomycetidae</taxon>
        <taxon>Sordariales</taxon>
        <taxon>Lasiosphaeriaceae</taxon>
        <taxon>Bombardia</taxon>
    </lineage>
</organism>
<sequence length="114" mass="12961">MVVDEIRHEVVEQELEEADDDDDNGNSKGITISSTPKRQADVLMIPRESLYNDVKWIEGKEQWVYWKGCNVTVYEKDSEGKRQEKVLDMLSGQGNIPATFVSFDEFGASNGNIF</sequence>
<proteinExistence type="predicted"/>
<dbReference type="AlphaFoldDB" id="A0AA40CFZ5"/>
<evidence type="ECO:0000313" key="3">
    <source>
        <dbReference type="Proteomes" id="UP001174934"/>
    </source>
</evidence>
<gene>
    <name evidence="2" type="ORF">B0T17DRAFT_503578</name>
</gene>